<dbReference type="EMBL" id="JAHRHJ020000001">
    <property type="protein sequence ID" value="KAH9329573.1"/>
    <property type="molecule type" value="Genomic_DNA"/>
</dbReference>
<dbReference type="GO" id="GO:0005737">
    <property type="term" value="C:cytoplasm"/>
    <property type="evidence" value="ECO:0007669"/>
    <property type="project" value="TreeGrafter"/>
</dbReference>
<comment type="caution">
    <text evidence="2">The sequence shown here is derived from an EMBL/GenBank/DDBJ whole genome shotgun (WGS) entry which is preliminary data.</text>
</comment>
<sequence>MEGEEDGPPLAVPICEPEHEPVGVTIITGYLGAGKSTLVNYILKEEHGKKIAVILNEFGEEVGVERAMITEGDALVEEWVELPNGCICCTVKSSFVQALEQLITQRHRFDYMLVETTGLANPGPVASLLWLDDELHSSVRLDSIITVVDAKNLRKQLSEQRESGELPEAFLQIAFADVVLLNKVDLIVEEYGDIENSCVLEELKTEIQNINSLAHIICSVRCQVDLNSILDCKAYDAKHVAHLESLLAESNSRLISHNHDSKVKTVCVVEEGSVVLDQVNAWLGELLWESKDKIEVYRCKGVLNVVGSDEVHIVQVLGGWSPVSTFKKSNLWILPLIDQEFDIMVLSS</sequence>
<accession>A0AA38GVD2</accession>
<dbReference type="SUPFAM" id="SSF52540">
    <property type="entry name" value="P-loop containing nucleoside triphosphate hydrolases"/>
    <property type="match status" value="1"/>
</dbReference>
<dbReference type="PANTHER" id="PTHR13748">
    <property type="entry name" value="COBW-RELATED"/>
    <property type="match status" value="1"/>
</dbReference>
<feature type="domain" description="CobW/HypB/UreG nucleotide-binding" evidence="1">
    <location>
        <begin position="24"/>
        <end position="195"/>
    </location>
</feature>
<proteinExistence type="predicted"/>
<keyword evidence="3" id="KW-1185">Reference proteome</keyword>
<dbReference type="AlphaFoldDB" id="A0AA38GVD2"/>
<dbReference type="CDD" id="cd03112">
    <property type="entry name" value="CobW-like"/>
    <property type="match status" value="1"/>
</dbReference>
<dbReference type="OMA" id="GHSHMDP"/>
<organism evidence="2 3">
    <name type="scientific">Taxus chinensis</name>
    <name type="common">Chinese yew</name>
    <name type="synonym">Taxus wallichiana var. chinensis</name>
    <dbReference type="NCBI Taxonomy" id="29808"/>
    <lineage>
        <taxon>Eukaryota</taxon>
        <taxon>Viridiplantae</taxon>
        <taxon>Streptophyta</taxon>
        <taxon>Embryophyta</taxon>
        <taxon>Tracheophyta</taxon>
        <taxon>Spermatophyta</taxon>
        <taxon>Pinopsida</taxon>
        <taxon>Pinidae</taxon>
        <taxon>Conifers II</taxon>
        <taxon>Cupressales</taxon>
        <taxon>Taxaceae</taxon>
        <taxon>Taxus</taxon>
    </lineage>
</organism>
<dbReference type="Proteomes" id="UP000824469">
    <property type="component" value="Unassembled WGS sequence"/>
</dbReference>
<dbReference type="InterPro" id="IPR003495">
    <property type="entry name" value="CobW/HypB/UreG_nucleotide-bd"/>
</dbReference>
<dbReference type="InterPro" id="IPR051316">
    <property type="entry name" value="Zinc-reg_GTPase_activator"/>
</dbReference>
<reference evidence="2 3" key="1">
    <citation type="journal article" date="2021" name="Nat. Plants">
        <title>The Taxus genome provides insights into paclitaxel biosynthesis.</title>
        <authorList>
            <person name="Xiong X."/>
            <person name="Gou J."/>
            <person name="Liao Q."/>
            <person name="Li Y."/>
            <person name="Zhou Q."/>
            <person name="Bi G."/>
            <person name="Li C."/>
            <person name="Du R."/>
            <person name="Wang X."/>
            <person name="Sun T."/>
            <person name="Guo L."/>
            <person name="Liang H."/>
            <person name="Lu P."/>
            <person name="Wu Y."/>
            <person name="Zhang Z."/>
            <person name="Ro D.K."/>
            <person name="Shang Y."/>
            <person name="Huang S."/>
            <person name="Yan J."/>
        </authorList>
    </citation>
    <scope>NUCLEOTIDE SEQUENCE [LARGE SCALE GENOMIC DNA]</scope>
    <source>
        <strain evidence="2">Ta-2019</strain>
    </source>
</reference>
<protein>
    <recommendedName>
        <fullName evidence="1">CobW/HypB/UreG nucleotide-binding domain-containing protein</fullName>
    </recommendedName>
</protein>
<evidence type="ECO:0000259" key="1">
    <source>
        <dbReference type="Pfam" id="PF02492"/>
    </source>
</evidence>
<gene>
    <name evidence="2" type="ORF">KI387_001681</name>
</gene>
<dbReference type="SUPFAM" id="SSF90002">
    <property type="entry name" value="Hypothetical protein YjiA, C-terminal domain"/>
    <property type="match status" value="1"/>
</dbReference>
<dbReference type="Gene3D" id="3.40.50.300">
    <property type="entry name" value="P-loop containing nucleotide triphosphate hydrolases"/>
    <property type="match status" value="1"/>
</dbReference>
<dbReference type="InterPro" id="IPR027417">
    <property type="entry name" value="P-loop_NTPase"/>
</dbReference>
<dbReference type="PANTHER" id="PTHR13748:SF31">
    <property type="entry name" value="ZINC-REGULATED GTPASE METALLOPROTEIN ACTIVATOR 1A-RELATED"/>
    <property type="match status" value="1"/>
</dbReference>
<dbReference type="Pfam" id="PF02492">
    <property type="entry name" value="cobW"/>
    <property type="match status" value="1"/>
</dbReference>
<dbReference type="Gene3D" id="3.30.1220.10">
    <property type="entry name" value="CobW-like, C-terminal domain"/>
    <property type="match status" value="1"/>
</dbReference>
<name>A0AA38GVD2_TAXCH</name>
<evidence type="ECO:0000313" key="3">
    <source>
        <dbReference type="Proteomes" id="UP000824469"/>
    </source>
</evidence>
<evidence type="ECO:0000313" key="2">
    <source>
        <dbReference type="EMBL" id="KAH9329573.1"/>
    </source>
</evidence>
<dbReference type="InterPro" id="IPR036627">
    <property type="entry name" value="CobW-likC_sf"/>
</dbReference>